<dbReference type="EMBL" id="RBED01000045">
    <property type="protein sequence ID" value="RNL59215.1"/>
    <property type="molecule type" value="Genomic_DNA"/>
</dbReference>
<accession>A0A3N0C7S1</accession>
<keyword evidence="2" id="KW-1185">Reference proteome</keyword>
<proteinExistence type="predicted"/>
<dbReference type="Proteomes" id="UP000273807">
    <property type="component" value="Unassembled WGS sequence"/>
</dbReference>
<dbReference type="AlphaFoldDB" id="A0A3N0C7S1"/>
<name>A0A3N0C7S1_9MICC</name>
<evidence type="ECO:0000313" key="1">
    <source>
        <dbReference type="EMBL" id="RNL59215.1"/>
    </source>
</evidence>
<organism evidence="1 2">
    <name type="scientific">Arthrobacter oryzae</name>
    <dbReference type="NCBI Taxonomy" id="409290"/>
    <lineage>
        <taxon>Bacteria</taxon>
        <taxon>Bacillati</taxon>
        <taxon>Actinomycetota</taxon>
        <taxon>Actinomycetes</taxon>
        <taxon>Micrococcales</taxon>
        <taxon>Micrococcaceae</taxon>
        <taxon>Arthrobacter</taxon>
    </lineage>
</organism>
<reference evidence="1 2" key="1">
    <citation type="submission" date="2018-10" db="EMBL/GenBank/DDBJ databases">
        <title>Genome sequencing of Arthrobacter oryzae TNB02.</title>
        <authorList>
            <person name="Cho Y.-J."/>
            <person name="Cho A."/>
            <person name="Kim O.-S."/>
        </authorList>
    </citation>
    <scope>NUCLEOTIDE SEQUENCE [LARGE SCALE GENOMIC DNA]</scope>
    <source>
        <strain evidence="1 2">TNB02</strain>
    </source>
</reference>
<sequence>MKQFERIRLDARDKDMSVRELARVHGVHRRTVRAALEEAMPPARKTPVRKAPKLGPWEDTIRAWLIADQKGA</sequence>
<protein>
    <recommendedName>
        <fullName evidence="3">HTH IS21-type domain-containing protein</fullName>
    </recommendedName>
</protein>
<comment type="caution">
    <text evidence="1">The sequence shown here is derived from an EMBL/GenBank/DDBJ whole genome shotgun (WGS) entry which is preliminary data.</text>
</comment>
<evidence type="ECO:0000313" key="2">
    <source>
        <dbReference type="Proteomes" id="UP000273807"/>
    </source>
</evidence>
<evidence type="ECO:0008006" key="3">
    <source>
        <dbReference type="Google" id="ProtNLM"/>
    </source>
</evidence>
<gene>
    <name evidence="1" type="ORF">D7003_02850</name>
</gene>